<dbReference type="STRING" id="717605.Theco_0909"/>
<dbReference type="Proteomes" id="UP000010795">
    <property type="component" value="Chromosome"/>
</dbReference>
<keyword evidence="4" id="KW-1185">Reference proteome</keyword>
<dbReference type="KEGG" id="tco:Theco_0909"/>
<dbReference type="EMBL" id="CP003255">
    <property type="protein sequence ID" value="AGA57102.1"/>
    <property type="molecule type" value="Genomic_DNA"/>
</dbReference>
<reference evidence="4" key="1">
    <citation type="submission" date="2012-01" db="EMBL/GenBank/DDBJ databases">
        <title>Complete sequence of chromosome of Thermobacillus composti KWC4.</title>
        <authorList>
            <person name="Lucas S."/>
            <person name="Han J."/>
            <person name="Lapidus A."/>
            <person name="Cheng J.-F."/>
            <person name="Goodwin L."/>
            <person name="Pitluck S."/>
            <person name="Peters L."/>
            <person name="Ovchinnikova G."/>
            <person name="Teshima H."/>
            <person name="Detter J.C."/>
            <person name="Han C."/>
            <person name="Tapia R."/>
            <person name="Land M."/>
            <person name="Hauser L."/>
            <person name="Kyrpides N."/>
            <person name="Ivanova N."/>
            <person name="Pagani I."/>
            <person name="Anderson I."/>
            <person name="Woyke T."/>
        </authorList>
    </citation>
    <scope>NUCLEOTIDE SEQUENCE [LARGE SCALE GENOMIC DNA]</scope>
    <source>
        <strain evidence="4">DSM 18247 / JCM 13945 / KWC4</strain>
    </source>
</reference>
<name>L0EBC0_THECK</name>
<sequence>MRSFAKKSVGLVLFVLGLTASAFSLLTITILATEPAVPLAVSLVVTVVTCGTSFTTTYAGWRLWKDRKKPEQPMPAAEDTVPEPSSKPTGKANASVGSASAAGAASTAPATMECPGCGAPVKVASSDPIQCEYCGNQIHVVG</sequence>
<dbReference type="SUPFAM" id="SSF63393">
    <property type="entry name" value="RNA polymerase subunits"/>
    <property type="match status" value="1"/>
</dbReference>
<feature type="region of interest" description="Disordered" evidence="1">
    <location>
        <begin position="65"/>
        <end position="98"/>
    </location>
</feature>
<organism evidence="3 4">
    <name type="scientific">Thermobacillus composti (strain DSM 18247 / JCM 13945 / KWC4)</name>
    <dbReference type="NCBI Taxonomy" id="717605"/>
    <lineage>
        <taxon>Bacteria</taxon>
        <taxon>Bacillati</taxon>
        <taxon>Bacillota</taxon>
        <taxon>Bacilli</taxon>
        <taxon>Bacillales</taxon>
        <taxon>Paenibacillaceae</taxon>
        <taxon>Thermobacillus</taxon>
    </lineage>
</organism>
<evidence type="ECO:0000313" key="4">
    <source>
        <dbReference type="Proteomes" id="UP000010795"/>
    </source>
</evidence>
<dbReference type="RefSeq" id="WP_015253860.1">
    <property type="nucleotide sequence ID" value="NC_019897.1"/>
</dbReference>
<accession>L0EBC0</accession>
<feature type="transmembrane region" description="Helical" evidence="2">
    <location>
        <begin position="40"/>
        <end position="61"/>
    </location>
</feature>
<protein>
    <submittedName>
        <fullName evidence="3">DNA directed RNA polymerase, 7 kDa subunit</fullName>
    </submittedName>
</protein>
<keyword evidence="2" id="KW-0812">Transmembrane</keyword>
<keyword evidence="2" id="KW-0472">Membrane</keyword>
<dbReference type="HOGENOM" id="CLU_1814892_0_0_9"/>
<dbReference type="Gene3D" id="2.20.28.30">
    <property type="entry name" value="RNA polymerase ii, chain L"/>
    <property type="match status" value="1"/>
</dbReference>
<dbReference type="InterPro" id="IPR029040">
    <property type="entry name" value="RPABC4/Spt4"/>
</dbReference>
<evidence type="ECO:0000256" key="2">
    <source>
        <dbReference type="SAM" id="Phobius"/>
    </source>
</evidence>
<evidence type="ECO:0000313" key="3">
    <source>
        <dbReference type="EMBL" id="AGA57102.1"/>
    </source>
</evidence>
<keyword evidence="2" id="KW-1133">Transmembrane helix</keyword>
<proteinExistence type="predicted"/>
<evidence type="ECO:0000256" key="1">
    <source>
        <dbReference type="SAM" id="MobiDB-lite"/>
    </source>
</evidence>
<gene>
    <name evidence="3" type="ordered locus">Theco_0909</name>
</gene>
<dbReference type="AlphaFoldDB" id="L0EBC0"/>